<gene>
    <name evidence="6" type="primary">LOC106475519</name>
</gene>
<dbReference type="Proteomes" id="UP000694941">
    <property type="component" value="Unplaced"/>
</dbReference>
<sequence>MEGAQFIDVRSDTVTKPTPEMRKAMFEAEVGDDVFREDPTVLELERQGATLFGKESALFVPTGTMGNLVSIMAHCMGRGQEILVGDESHINIYEQGGAAQLAGVHTRTLRTYPDGTFDIEELVRKIRPTDDIHQPTTALICLENTHNRCGGAVLPVKFVKKVGQIAQEHNIPVHMDGARIMNAATKLGVPAASILEDCASVSACLSKGLGAPAGTLVAGSSEFISRVLRCRKALGGGMRQVGVLAAAGLVAINTMVNRLADDHKHAQLVAKAINDRKSENISVDKDKVQTNIILINVNPKVISPQMFAQRLKQVRFMEDVSRTRSSQKYKTHLHLTPGRIDVVKKIVY</sequence>
<evidence type="ECO:0000256" key="3">
    <source>
        <dbReference type="ARBA" id="ARBA00022898"/>
    </source>
</evidence>
<dbReference type="RefSeq" id="XP_013791652.1">
    <property type="nucleotide sequence ID" value="XM_013936198.2"/>
</dbReference>
<dbReference type="PIRSF" id="PIRSF017617">
    <property type="entry name" value="Thr_aldolase"/>
    <property type="match status" value="1"/>
</dbReference>
<evidence type="ECO:0000256" key="2">
    <source>
        <dbReference type="ARBA" id="ARBA00006966"/>
    </source>
</evidence>
<protein>
    <submittedName>
        <fullName evidence="6">Probable low-specificity L-threonine aldolase 2</fullName>
    </submittedName>
</protein>
<proteinExistence type="inferred from homology"/>
<evidence type="ECO:0000259" key="4">
    <source>
        <dbReference type="Pfam" id="PF01212"/>
    </source>
</evidence>
<dbReference type="Gene3D" id="3.40.640.10">
    <property type="entry name" value="Type I PLP-dependent aspartate aminotransferase-like (Major domain)"/>
    <property type="match status" value="1"/>
</dbReference>
<dbReference type="SUPFAM" id="SSF53383">
    <property type="entry name" value="PLP-dependent transferases"/>
    <property type="match status" value="1"/>
</dbReference>
<keyword evidence="3" id="KW-0663">Pyridoxal phosphate</keyword>
<evidence type="ECO:0000256" key="1">
    <source>
        <dbReference type="ARBA" id="ARBA00001933"/>
    </source>
</evidence>
<dbReference type="NCBIfam" id="NF041359">
    <property type="entry name" value="GntG_guanitoxin"/>
    <property type="match status" value="1"/>
</dbReference>
<dbReference type="CDD" id="cd06502">
    <property type="entry name" value="TA_like"/>
    <property type="match status" value="1"/>
</dbReference>
<accession>A0ABM1BZL2</accession>
<dbReference type="InterPro" id="IPR015421">
    <property type="entry name" value="PyrdxlP-dep_Trfase_major"/>
</dbReference>
<dbReference type="InterPro" id="IPR023603">
    <property type="entry name" value="Low_specificity_L-TA-like"/>
</dbReference>
<feature type="domain" description="Aromatic amino acid beta-eliminating lyase/threonine aldolase" evidence="4">
    <location>
        <begin position="8"/>
        <end position="295"/>
    </location>
</feature>
<dbReference type="GeneID" id="106475519"/>
<dbReference type="InterPro" id="IPR015422">
    <property type="entry name" value="PyrdxlP-dep_Trfase_small"/>
</dbReference>
<reference evidence="6" key="1">
    <citation type="submission" date="2025-08" db="UniProtKB">
        <authorList>
            <consortium name="RefSeq"/>
        </authorList>
    </citation>
    <scope>IDENTIFICATION</scope>
    <source>
        <tissue evidence="6">Muscle</tissue>
    </source>
</reference>
<dbReference type="Gene3D" id="3.90.1150.10">
    <property type="entry name" value="Aspartate Aminotransferase, domain 1"/>
    <property type="match status" value="1"/>
</dbReference>
<dbReference type="PANTHER" id="PTHR48097:SF9">
    <property type="entry name" value="L-THREONINE ALDOLASE"/>
    <property type="match status" value="1"/>
</dbReference>
<organism evidence="5 6">
    <name type="scientific">Limulus polyphemus</name>
    <name type="common">Atlantic horseshoe crab</name>
    <dbReference type="NCBI Taxonomy" id="6850"/>
    <lineage>
        <taxon>Eukaryota</taxon>
        <taxon>Metazoa</taxon>
        <taxon>Ecdysozoa</taxon>
        <taxon>Arthropoda</taxon>
        <taxon>Chelicerata</taxon>
        <taxon>Merostomata</taxon>
        <taxon>Xiphosura</taxon>
        <taxon>Limulidae</taxon>
        <taxon>Limulus</taxon>
    </lineage>
</organism>
<dbReference type="InterPro" id="IPR015424">
    <property type="entry name" value="PyrdxlP-dep_Trfase"/>
</dbReference>
<keyword evidence="5" id="KW-1185">Reference proteome</keyword>
<evidence type="ECO:0000313" key="5">
    <source>
        <dbReference type="Proteomes" id="UP000694941"/>
    </source>
</evidence>
<dbReference type="Pfam" id="PF01212">
    <property type="entry name" value="Beta_elim_lyase"/>
    <property type="match status" value="1"/>
</dbReference>
<name>A0ABM1BZL2_LIMPO</name>
<dbReference type="PANTHER" id="PTHR48097">
    <property type="entry name" value="L-THREONINE ALDOLASE-RELATED"/>
    <property type="match status" value="1"/>
</dbReference>
<evidence type="ECO:0000313" key="6">
    <source>
        <dbReference type="RefSeq" id="XP_013791652.1"/>
    </source>
</evidence>
<comment type="similarity">
    <text evidence="2">Belongs to the threonine aldolase family.</text>
</comment>
<comment type="cofactor">
    <cofactor evidence="1">
        <name>pyridoxal 5'-phosphate</name>
        <dbReference type="ChEBI" id="CHEBI:597326"/>
    </cofactor>
</comment>
<dbReference type="InterPro" id="IPR001597">
    <property type="entry name" value="ArAA_b-elim_lyase/Thr_aldolase"/>
</dbReference>